<reference evidence="4" key="2">
    <citation type="submission" date="2023-06" db="EMBL/GenBank/DDBJ databases">
        <authorList>
            <consortium name="Lawrence Berkeley National Laboratory"/>
            <person name="Haridas S."/>
            <person name="Hensen N."/>
            <person name="Bonometti L."/>
            <person name="Westerberg I."/>
            <person name="Brannstrom I.O."/>
            <person name="Guillou S."/>
            <person name="Cros-Aarteil S."/>
            <person name="Calhoun S."/>
            <person name="Kuo A."/>
            <person name="Mondo S."/>
            <person name="Pangilinan J."/>
            <person name="Riley R."/>
            <person name="Labutti K."/>
            <person name="Andreopoulos B."/>
            <person name="Lipzen A."/>
            <person name="Chen C."/>
            <person name="Yanf M."/>
            <person name="Daum C."/>
            <person name="Ng V."/>
            <person name="Clum A."/>
            <person name="Steindorff A."/>
            <person name="Ohm R."/>
            <person name="Martin F."/>
            <person name="Silar P."/>
            <person name="Natvig D."/>
            <person name="Lalanne C."/>
            <person name="Gautier V."/>
            <person name="Ament-Velasquez S.L."/>
            <person name="Kruys A."/>
            <person name="Hutchinson M.I."/>
            <person name="Powell A.J."/>
            <person name="Barry K."/>
            <person name="Miller A.N."/>
            <person name="Grigoriev I.V."/>
            <person name="Debuchy R."/>
            <person name="Gladieux P."/>
            <person name="Thoren M.H."/>
            <person name="Johannesson H."/>
        </authorList>
    </citation>
    <scope>NUCLEOTIDE SEQUENCE</scope>
    <source>
        <strain evidence="4">CBS 958.72</strain>
    </source>
</reference>
<dbReference type="Gene3D" id="3.40.50.300">
    <property type="entry name" value="P-loop containing nucleotide triphosphate hydrolases"/>
    <property type="match status" value="1"/>
</dbReference>
<dbReference type="GO" id="GO:0016559">
    <property type="term" value="P:peroxisome fission"/>
    <property type="evidence" value="ECO:0007669"/>
    <property type="project" value="TreeGrafter"/>
</dbReference>
<dbReference type="SMART" id="SM00053">
    <property type="entry name" value="DYNc"/>
    <property type="match status" value="1"/>
</dbReference>
<dbReference type="Proteomes" id="UP001287356">
    <property type="component" value="Unassembled WGS sequence"/>
</dbReference>
<feature type="compositionally biased region" description="Low complexity" evidence="2">
    <location>
        <begin position="1029"/>
        <end position="1041"/>
    </location>
</feature>
<dbReference type="PANTHER" id="PTHR11566:SF66">
    <property type="entry name" value="INTERFERON-INDUCED GTP-BINDING PROTEIN MX"/>
    <property type="match status" value="1"/>
</dbReference>
<dbReference type="CDD" id="cd08771">
    <property type="entry name" value="DLP_1"/>
    <property type="match status" value="1"/>
</dbReference>
<feature type="compositionally biased region" description="Polar residues" evidence="2">
    <location>
        <begin position="1000"/>
        <end position="1019"/>
    </location>
</feature>
<protein>
    <recommendedName>
        <fullName evidence="3">GED domain-containing protein</fullName>
    </recommendedName>
</protein>
<feature type="compositionally biased region" description="Low complexity" evidence="2">
    <location>
        <begin position="935"/>
        <end position="947"/>
    </location>
</feature>
<dbReference type="GO" id="GO:0005525">
    <property type="term" value="F:GTP binding"/>
    <property type="evidence" value="ECO:0007669"/>
    <property type="project" value="InterPro"/>
</dbReference>
<evidence type="ECO:0000256" key="2">
    <source>
        <dbReference type="SAM" id="MobiDB-lite"/>
    </source>
</evidence>
<dbReference type="GO" id="GO:0006897">
    <property type="term" value="P:endocytosis"/>
    <property type="evidence" value="ECO:0007669"/>
    <property type="project" value="TreeGrafter"/>
</dbReference>
<feature type="domain" description="GED" evidence="3">
    <location>
        <begin position="579"/>
        <end position="670"/>
    </location>
</feature>
<dbReference type="EMBL" id="JAULSN010000002">
    <property type="protein sequence ID" value="KAK3380689.1"/>
    <property type="molecule type" value="Genomic_DNA"/>
</dbReference>
<dbReference type="SUPFAM" id="SSF52540">
    <property type="entry name" value="P-loop containing nucleoside triphosphate hydrolases"/>
    <property type="match status" value="1"/>
</dbReference>
<accession>A0AAE0NFT7</accession>
<evidence type="ECO:0000256" key="1">
    <source>
        <dbReference type="SAM" id="Coils"/>
    </source>
</evidence>
<dbReference type="PANTHER" id="PTHR11566">
    <property type="entry name" value="DYNAMIN"/>
    <property type="match status" value="1"/>
</dbReference>
<proteinExistence type="predicted"/>
<feature type="compositionally biased region" description="Polar residues" evidence="2">
    <location>
        <begin position="706"/>
        <end position="722"/>
    </location>
</feature>
<dbReference type="GO" id="GO:0048312">
    <property type="term" value="P:intracellular distribution of mitochondria"/>
    <property type="evidence" value="ECO:0007669"/>
    <property type="project" value="TreeGrafter"/>
</dbReference>
<dbReference type="GO" id="GO:0005739">
    <property type="term" value="C:mitochondrion"/>
    <property type="evidence" value="ECO:0007669"/>
    <property type="project" value="TreeGrafter"/>
</dbReference>
<feature type="region of interest" description="Disordered" evidence="2">
    <location>
        <begin position="971"/>
        <end position="1198"/>
    </location>
</feature>
<dbReference type="PROSITE" id="PS51388">
    <property type="entry name" value="GED"/>
    <property type="match status" value="1"/>
</dbReference>
<feature type="region of interest" description="Disordered" evidence="2">
    <location>
        <begin position="684"/>
        <end position="952"/>
    </location>
</feature>
<feature type="compositionally biased region" description="Basic and acidic residues" evidence="2">
    <location>
        <begin position="877"/>
        <end position="934"/>
    </location>
</feature>
<dbReference type="AlphaFoldDB" id="A0AAE0NFT7"/>
<evidence type="ECO:0000313" key="5">
    <source>
        <dbReference type="Proteomes" id="UP001287356"/>
    </source>
</evidence>
<dbReference type="GO" id="GO:0008017">
    <property type="term" value="F:microtubule binding"/>
    <property type="evidence" value="ECO:0007669"/>
    <property type="project" value="TreeGrafter"/>
</dbReference>
<dbReference type="InterPro" id="IPR001401">
    <property type="entry name" value="Dynamin_GTPase"/>
</dbReference>
<feature type="compositionally biased region" description="Basic and acidic residues" evidence="2">
    <location>
        <begin position="731"/>
        <end position="871"/>
    </location>
</feature>
<dbReference type="GO" id="GO:0005874">
    <property type="term" value="C:microtubule"/>
    <property type="evidence" value="ECO:0007669"/>
    <property type="project" value="TreeGrafter"/>
</dbReference>
<organism evidence="4 5">
    <name type="scientific">Lasiosphaeria ovina</name>
    <dbReference type="NCBI Taxonomy" id="92902"/>
    <lineage>
        <taxon>Eukaryota</taxon>
        <taxon>Fungi</taxon>
        <taxon>Dikarya</taxon>
        <taxon>Ascomycota</taxon>
        <taxon>Pezizomycotina</taxon>
        <taxon>Sordariomycetes</taxon>
        <taxon>Sordariomycetidae</taxon>
        <taxon>Sordariales</taxon>
        <taxon>Lasiosphaeriaceae</taxon>
        <taxon>Lasiosphaeria</taxon>
    </lineage>
</organism>
<name>A0AAE0NFT7_9PEZI</name>
<dbReference type="InterPro" id="IPR020850">
    <property type="entry name" value="GED_dom"/>
</dbReference>
<dbReference type="Pfam" id="PF00350">
    <property type="entry name" value="Dynamin_N"/>
    <property type="match status" value="1"/>
</dbReference>
<keyword evidence="1" id="KW-0175">Coiled coil</keyword>
<dbReference type="GO" id="GO:0016020">
    <property type="term" value="C:membrane"/>
    <property type="evidence" value="ECO:0007669"/>
    <property type="project" value="TreeGrafter"/>
</dbReference>
<feature type="compositionally biased region" description="Low complexity" evidence="2">
    <location>
        <begin position="976"/>
        <end position="985"/>
    </location>
</feature>
<dbReference type="PRINTS" id="PR00195">
    <property type="entry name" value="DYNAMIN"/>
</dbReference>
<evidence type="ECO:0000259" key="3">
    <source>
        <dbReference type="PROSITE" id="PS51388"/>
    </source>
</evidence>
<dbReference type="InterPro" id="IPR027417">
    <property type="entry name" value="P-loop_NTPase"/>
</dbReference>
<sequence length="1198" mass="138310">MGSLSDPPLSSGSVFNLSGLGKDQSELLDLLDKVQFAQIGGEILPQIIVVGDQSSGKSSALTSLTGIHFARHQKACTRYATEIRLRRNSPAPRVRVWIVPDESRRRSDKENQELQQFAREIQETPERIRECMEAASKLIVSQNRSTFAFKDKLVIEKSGPDLPLLTLVDLPGLVLNANEQQTKEDIQMIEALSEVYMKNPATVILAVVSGAYQFVQAQILDKVVALGVGSRTIGILTKPDMADREGLTDEYIDLITKQDTNTKYHFKLGWHVLLNPDFKSNPTMDERIRHEASFWAGKWASALPASMRGADTLRARLSLELQRAVVREIPAIQRSIQEAEDKNEAQLKALGKVLTKPRDKLIELARLFGLSNQLVLEAAKGHYTNPPDERFFKDERDPRGIPPRNLRARVVAESNEFERQFRQFGLQQRFVTGKDGKPDAKAKRKFAKKEVEPLLPQIIGTQLPGDSNTRAPYMVFRQHSRDWPVRAQEYQWKVAAACQEFLGEVTEYVWPPTMRSPLEEQFLKEKIAAILSAAKVELHQLNKERYEIQPFDPEYLTCLDDAVKTYQSEDGIARPMTEAERVVEQMLAYYKIAESVFIRNVIYQVAERHLLRGMLRIFDPTEVAQMEEKKIDDITAVSKEAQEERKRLEEEKKRIEDARDVCNKILRRKKDLQVGYEVGVSRDADAGAASGGDDYEVPNGHRTENIPVTLSPSSSEDSQPAQASDDEVDSELQRRQQREGERQLAERRQREAEERLEQLRKLEETQSRERERRRQEQRQRQEKEERDRVEAKRLLDEENRRQLERQQRIQEQKKLEEEQRQRKEQEEREHVREAERRLREEHQRTLEQHQREMDEARKKLEAQREQEKRDREEEERQDMIRQDLKRQQEDRQRQQDKQQRREAEARLREEQQRQLEQHALDKQQQREKQREAQRQHSQQWQQEQQAEQEIRERIEERNRRELARLQVEALEEQKQRALQQQQQRQIQRDLDQARKRSHASLGSQVEPQNSPTRTSTGGQPSSPRHRRSSTTNNLNMPLTPTAVQQTIPEDPVPDDTTTRKPVQLQDPPATPDDWAYTAQDIYLPRGSGSGSGSSRGQGFNMPGQFPGDEDAAVDGPQPFGTVRTRNGGRRHESGSQPVSTGVHEASDVNGGPYFAQQQQQSSGSRAGPSVQYGRPTSPEVERPKKESKVGRFFKRSLV</sequence>
<dbReference type="InterPro" id="IPR045063">
    <property type="entry name" value="Dynamin_N"/>
</dbReference>
<feature type="compositionally biased region" description="Basic and acidic residues" evidence="2">
    <location>
        <begin position="1179"/>
        <end position="1189"/>
    </location>
</feature>
<evidence type="ECO:0000313" key="4">
    <source>
        <dbReference type="EMBL" id="KAK3380689.1"/>
    </source>
</evidence>
<comment type="caution">
    <text evidence="4">The sequence shown here is derived from an EMBL/GenBank/DDBJ whole genome shotgun (WGS) entry which is preliminary data.</text>
</comment>
<gene>
    <name evidence="4" type="ORF">B0T24DRAFT_571585</name>
</gene>
<dbReference type="GO" id="GO:0000266">
    <property type="term" value="P:mitochondrial fission"/>
    <property type="evidence" value="ECO:0007669"/>
    <property type="project" value="TreeGrafter"/>
</dbReference>
<reference evidence="4" key="1">
    <citation type="journal article" date="2023" name="Mol. Phylogenet. Evol.">
        <title>Genome-scale phylogeny and comparative genomics of the fungal order Sordariales.</title>
        <authorList>
            <person name="Hensen N."/>
            <person name="Bonometti L."/>
            <person name="Westerberg I."/>
            <person name="Brannstrom I.O."/>
            <person name="Guillou S."/>
            <person name="Cros-Aarteil S."/>
            <person name="Calhoun S."/>
            <person name="Haridas S."/>
            <person name="Kuo A."/>
            <person name="Mondo S."/>
            <person name="Pangilinan J."/>
            <person name="Riley R."/>
            <person name="LaButti K."/>
            <person name="Andreopoulos B."/>
            <person name="Lipzen A."/>
            <person name="Chen C."/>
            <person name="Yan M."/>
            <person name="Daum C."/>
            <person name="Ng V."/>
            <person name="Clum A."/>
            <person name="Steindorff A."/>
            <person name="Ohm R.A."/>
            <person name="Martin F."/>
            <person name="Silar P."/>
            <person name="Natvig D.O."/>
            <person name="Lalanne C."/>
            <person name="Gautier V."/>
            <person name="Ament-Velasquez S.L."/>
            <person name="Kruys A."/>
            <person name="Hutchinson M.I."/>
            <person name="Powell A.J."/>
            <person name="Barry K."/>
            <person name="Miller A.N."/>
            <person name="Grigoriev I.V."/>
            <person name="Debuchy R."/>
            <person name="Gladieux P."/>
            <person name="Hiltunen Thoren M."/>
            <person name="Johannesson H."/>
        </authorList>
    </citation>
    <scope>NUCLEOTIDE SEQUENCE</scope>
    <source>
        <strain evidence="4">CBS 958.72</strain>
    </source>
</reference>
<dbReference type="InterPro" id="IPR022812">
    <property type="entry name" value="Dynamin"/>
</dbReference>
<feature type="coiled-coil region" evidence="1">
    <location>
        <begin position="624"/>
        <end position="668"/>
    </location>
</feature>
<dbReference type="GO" id="GO:0003924">
    <property type="term" value="F:GTPase activity"/>
    <property type="evidence" value="ECO:0007669"/>
    <property type="project" value="InterPro"/>
</dbReference>
<keyword evidence="5" id="KW-1185">Reference proteome</keyword>